<feature type="region of interest" description="Disordered" evidence="2">
    <location>
        <begin position="591"/>
        <end position="632"/>
    </location>
</feature>
<evidence type="ECO:0000313" key="4">
    <source>
        <dbReference type="EMBL" id="CAG9574042.1"/>
    </source>
</evidence>
<accession>A0A8J2QZ46</accession>
<name>A0A8J2QZ46_9NEOP</name>
<feature type="compositionally biased region" description="Basic and acidic residues" evidence="2">
    <location>
        <begin position="794"/>
        <end position="804"/>
    </location>
</feature>
<dbReference type="SUPFAM" id="SSF51430">
    <property type="entry name" value="NAD(P)-linked oxidoreductase"/>
    <property type="match status" value="1"/>
</dbReference>
<sequence>MSPRAHFLHTYKRKHSYHILDSSLKSLLAAGKLEVLHIEWRGPGVLHLEASPLQRSLILRFTAHYMTSVQHSVLLKFFKDTTNMSERKEGIESRVPKEQEIRGDKEIQEEIARAGEVEMKEFSQEPVIKVTREESSFIKGDLKVEKLRVTENIAVRYQHLFKKTDTPGKTVVTQNGTTKIISVTETSEPNEEQILYREMTTMKAEYDEQRREGFQRAVHRVTKIPQFKFKHTVDKIKKQEEMIKEGKDEANLALRVVEVVQETKNDRKHLQEQQNDKMQSPNMEDEFDKIYDEICDGPQSGNFTTPEKIEDLDKLENKFEEIMNDYDKQREQKEQAGSGRVRSKIPLMKRKSEQDIDVSKSTFRRNSLKRLSSVDDAKNIICKIPEPVVRERRKQEESIQNNTVTSLNSDTVVQTETVSVKTFTLARKVATSASETISTQKSHEIVQGIENDLITHRDLTGSRIPKHFKNINGKETKMQATEIKSESRTEKINEDMKINRNETKEMKTTTIKDYTITLNIKDNISKVETKPIIIENVKILGNNDEKTQKDFQQTTADKQSHIDNNIQQGTTSVEVTSPIITTTIKEDNNNNVVSNKHVTDLDSKTSQEEDSTNTVVEEQTNNNSDIKETSSLSTLECDKENTLDTRKEDLDQSISRTTHTNIQENELKETVNVVTLEFPKALVSESQNVSNDYRSQVLNTSNDISEITEFEILRTGAEIKYKGDVESKLCDRNIGKVIHERVEQNHKQTERIEDKRLENNININNISQENDCHGKESDINKKIELKESITNNIEHSKQGEKEGNAEGESQKNITTKERTEKEVRNGEYYIEKYQNMSPEKLNELEEEDIIILKGKVKRVMNRLNSREFRKRDTESVELPADVSVVNKIALFEQSKDSVRRDNSQEKIKKDLNKPKIVDEILKTVNKETSEDEKNMRSDSRREESFSYNTFLNYKNNYKRGMSVQEYNINLNNIKDEKKNILQKIETAQKDNERKDILKEYKINKEKDSETKRARAAAENNYQGVRGRVREMVMRMNSIDKMMTERREGERREGERRRRRQGSVTETIALFEKKVPAVRQESISTASVPVKKDEANVQISDEELLQKIADLEQAVTKYGSYKNMTYVELSDGARMPTLAVGTALLESSLVKPIIKAAISLGYRAIDSAFIYANERAVGEAVREKIQDGTVKREDLFIISKLWSTNHRRDLVPRACRQSLETMGLDYFDLYLIHNPMSFKEGANPVPKIANVIQYSEHDYLEAWYGVETCIKQGLVRRGGVSNFNSVQVQRVLDKGRIKPVINQVECHPYLSQSRLHDYLTPRGVTLSCFGVLGSSGTPRHLRSPLPPVIGDPLVRTMAAGLGVTPAQLLISYQVHMRHQVVVKASSAAHLHDNLLALQLHLEPAHVAALSALNRNKRTFTFQGMGDTHKNYPFKIPF</sequence>
<feature type="region of interest" description="Disordered" evidence="2">
    <location>
        <begin position="791"/>
        <end position="821"/>
    </location>
</feature>
<feature type="compositionally biased region" description="Basic and acidic residues" evidence="2">
    <location>
        <begin position="597"/>
        <end position="607"/>
    </location>
</feature>
<keyword evidence="1" id="KW-0175">Coiled coil</keyword>
<dbReference type="Gene3D" id="3.20.20.100">
    <property type="entry name" value="NADP-dependent oxidoreductase domain"/>
    <property type="match status" value="1"/>
</dbReference>
<feature type="domain" description="NADP-dependent oxidoreductase" evidence="3">
    <location>
        <begin position="1147"/>
        <end position="1412"/>
    </location>
</feature>
<dbReference type="EMBL" id="CAKASE010000072">
    <property type="protein sequence ID" value="CAG9574042.1"/>
    <property type="molecule type" value="Genomic_DNA"/>
</dbReference>
<dbReference type="OrthoDB" id="416253at2759"/>
<evidence type="ECO:0000256" key="2">
    <source>
        <dbReference type="SAM" id="MobiDB-lite"/>
    </source>
</evidence>
<protein>
    <submittedName>
        <fullName evidence="4">(African queen) hypothetical protein</fullName>
    </submittedName>
</protein>
<dbReference type="PRINTS" id="PR00069">
    <property type="entry name" value="ALDKETRDTASE"/>
</dbReference>
<reference evidence="4" key="1">
    <citation type="submission" date="2021-09" db="EMBL/GenBank/DDBJ databases">
        <authorList>
            <person name="Martin H S."/>
        </authorList>
    </citation>
    <scope>NUCLEOTIDE SEQUENCE</scope>
</reference>
<organism evidence="4 5">
    <name type="scientific">Danaus chrysippus</name>
    <name type="common">African queen</name>
    <dbReference type="NCBI Taxonomy" id="151541"/>
    <lineage>
        <taxon>Eukaryota</taxon>
        <taxon>Metazoa</taxon>
        <taxon>Ecdysozoa</taxon>
        <taxon>Arthropoda</taxon>
        <taxon>Hexapoda</taxon>
        <taxon>Insecta</taxon>
        <taxon>Pterygota</taxon>
        <taxon>Neoptera</taxon>
        <taxon>Endopterygota</taxon>
        <taxon>Lepidoptera</taxon>
        <taxon>Glossata</taxon>
        <taxon>Ditrysia</taxon>
        <taxon>Papilionoidea</taxon>
        <taxon>Nymphalidae</taxon>
        <taxon>Danainae</taxon>
        <taxon>Danaini</taxon>
        <taxon>Danaina</taxon>
        <taxon>Danaus</taxon>
        <taxon>Anosia</taxon>
    </lineage>
</organism>
<dbReference type="Proteomes" id="UP000789524">
    <property type="component" value="Unassembled WGS sequence"/>
</dbReference>
<evidence type="ECO:0000313" key="5">
    <source>
        <dbReference type="Proteomes" id="UP000789524"/>
    </source>
</evidence>
<feature type="compositionally biased region" description="Basic and acidic residues" evidence="2">
    <location>
        <begin position="1043"/>
        <end position="1055"/>
    </location>
</feature>
<feature type="coiled-coil region" evidence="1">
    <location>
        <begin position="963"/>
        <end position="990"/>
    </location>
</feature>
<proteinExistence type="predicted"/>
<comment type="caution">
    <text evidence="4">The sequence shown here is derived from an EMBL/GenBank/DDBJ whole genome shotgun (WGS) entry which is preliminary data.</text>
</comment>
<feature type="region of interest" description="Disordered" evidence="2">
    <location>
        <begin position="1043"/>
        <end position="1062"/>
    </location>
</feature>
<dbReference type="GO" id="GO:0016491">
    <property type="term" value="F:oxidoreductase activity"/>
    <property type="evidence" value="ECO:0007669"/>
    <property type="project" value="InterPro"/>
</dbReference>
<dbReference type="InterPro" id="IPR020471">
    <property type="entry name" value="AKR"/>
</dbReference>
<evidence type="ECO:0000256" key="1">
    <source>
        <dbReference type="SAM" id="Coils"/>
    </source>
</evidence>
<dbReference type="InterPro" id="IPR018170">
    <property type="entry name" value="Aldo/ket_reductase_CS"/>
</dbReference>
<dbReference type="PROSITE" id="PS00798">
    <property type="entry name" value="ALDOKETO_REDUCTASE_1"/>
    <property type="match status" value="1"/>
</dbReference>
<keyword evidence="5" id="KW-1185">Reference proteome</keyword>
<evidence type="ECO:0000259" key="3">
    <source>
        <dbReference type="Pfam" id="PF00248"/>
    </source>
</evidence>
<dbReference type="InterPro" id="IPR023210">
    <property type="entry name" value="NADP_OxRdtase_dom"/>
</dbReference>
<feature type="compositionally biased region" description="Low complexity" evidence="2">
    <location>
        <begin position="612"/>
        <end position="623"/>
    </location>
</feature>
<dbReference type="PANTHER" id="PTHR11732">
    <property type="entry name" value="ALDO/KETO REDUCTASE"/>
    <property type="match status" value="1"/>
</dbReference>
<dbReference type="InterPro" id="IPR036812">
    <property type="entry name" value="NAD(P)_OxRdtase_dom_sf"/>
</dbReference>
<dbReference type="Pfam" id="PF00248">
    <property type="entry name" value="Aldo_ket_red"/>
    <property type="match status" value="1"/>
</dbReference>
<gene>
    <name evidence="4" type="ORF">DCHRY22_LOCUS10720</name>
</gene>